<dbReference type="AlphaFoldDB" id="A0A5D4T3H0"/>
<organism evidence="1 2">
    <name type="scientific">Sutcliffiella horikoshii</name>
    <dbReference type="NCBI Taxonomy" id="79883"/>
    <lineage>
        <taxon>Bacteria</taxon>
        <taxon>Bacillati</taxon>
        <taxon>Bacillota</taxon>
        <taxon>Bacilli</taxon>
        <taxon>Bacillales</taxon>
        <taxon>Bacillaceae</taxon>
        <taxon>Sutcliffiella</taxon>
    </lineage>
</organism>
<dbReference type="CDD" id="cd00229">
    <property type="entry name" value="SGNH_hydrolase"/>
    <property type="match status" value="1"/>
</dbReference>
<evidence type="ECO:0000313" key="1">
    <source>
        <dbReference type="EMBL" id="TYS69849.1"/>
    </source>
</evidence>
<dbReference type="GO" id="GO:0016787">
    <property type="term" value="F:hydrolase activity"/>
    <property type="evidence" value="ECO:0007669"/>
    <property type="project" value="UniProtKB-KW"/>
</dbReference>
<sequence>MKKILIILFSILAMSLIFLGKMQYDNKIAQAGKAVQQDQTSDSTDGSLIALTENMSGDLQAKVKSMMESEVPIKVLIVGSGAIMNGDANNLPWPLLVKNALEDNYGNDVFEIDVLNFENITTNHLIEIKGHEQIAAKQADVLIIEPLLLNDDGFVKIEHTLQNLKTIIDSVLQVNPETHVMLQPPNPIFEPVAYLEQVEALEEYALKNEIEYLNHWPDWPDTSSEDIKEVIKGSFPNAKGQEIWANYFINYFIAK</sequence>
<protein>
    <submittedName>
        <fullName evidence="1">SGNH/GDSL hydrolase family protein</fullName>
    </submittedName>
</protein>
<keyword evidence="1" id="KW-0378">Hydrolase</keyword>
<dbReference type="EMBL" id="VTEV01000002">
    <property type="protein sequence ID" value="TYS69849.1"/>
    <property type="molecule type" value="Genomic_DNA"/>
</dbReference>
<evidence type="ECO:0000313" key="2">
    <source>
        <dbReference type="Proteomes" id="UP000322524"/>
    </source>
</evidence>
<name>A0A5D4T3H0_9BACI</name>
<dbReference type="Proteomes" id="UP000322524">
    <property type="component" value="Unassembled WGS sequence"/>
</dbReference>
<dbReference type="OrthoDB" id="2451965at2"/>
<dbReference type="SUPFAM" id="SSF52266">
    <property type="entry name" value="SGNH hydrolase"/>
    <property type="match status" value="1"/>
</dbReference>
<dbReference type="RefSeq" id="WP_148987410.1">
    <property type="nucleotide sequence ID" value="NZ_VTEV01000002.1"/>
</dbReference>
<dbReference type="Gene3D" id="3.40.50.1110">
    <property type="entry name" value="SGNH hydrolase"/>
    <property type="match status" value="1"/>
</dbReference>
<gene>
    <name evidence="1" type="ORF">FZC76_06375</name>
</gene>
<reference evidence="1 2" key="1">
    <citation type="submission" date="2019-08" db="EMBL/GenBank/DDBJ databases">
        <title>Bacillus genomes from the desert of Cuatro Cienegas, Coahuila.</title>
        <authorList>
            <person name="Olmedo-Alvarez G."/>
        </authorList>
    </citation>
    <scope>NUCLEOTIDE SEQUENCE [LARGE SCALE GENOMIC DNA]</scope>
    <source>
        <strain evidence="1 2">CH28_1T</strain>
    </source>
</reference>
<accession>A0A5D4T3H0</accession>
<dbReference type="InterPro" id="IPR036514">
    <property type="entry name" value="SGNH_hydro_sf"/>
</dbReference>
<comment type="caution">
    <text evidence="1">The sequence shown here is derived from an EMBL/GenBank/DDBJ whole genome shotgun (WGS) entry which is preliminary data.</text>
</comment>
<proteinExistence type="predicted"/>